<keyword evidence="5 7" id="KW-0067">ATP-binding</keyword>
<dbReference type="UniPathway" id="UPA00056">
    <property type="reaction ID" value="UER00094"/>
</dbReference>
<dbReference type="PANTHER" id="PTHR43527:SF2">
    <property type="entry name" value="4-DIPHOSPHOCYTIDYL-2-C-METHYL-D-ERYTHRITOL KINASE, CHLOROPLASTIC"/>
    <property type="match status" value="1"/>
</dbReference>
<dbReference type="GO" id="GO:0019288">
    <property type="term" value="P:isopentenyl diphosphate biosynthetic process, methylerythritol 4-phosphate pathway"/>
    <property type="evidence" value="ECO:0007669"/>
    <property type="project" value="UniProtKB-UniRule"/>
</dbReference>
<dbReference type="SUPFAM" id="SSF55060">
    <property type="entry name" value="GHMP Kinase, C-terminal domain"/>
    <property type="match status" value="1"/>
</dbReference>
<keyword evidence="3 7" id="KW-0547">Nucleotide-binding</keyword>
<dbReference type="Gene3D" id="3.30.70.890">
    <property type="entry name" value="GHMP kinase, C-terminal domain"/>
    <property type="match status" value="1"/>
</dbReference>
<dbReference type="GO" id="GO:0050515">
    <property type="term" value="F:4-(cytidine 5'-diphospho)-2-C-methyl-D-erythritol kinase activity"/>
    <property type="evidence" value="ECO:0007669"/>
    <property type="project" value="UniProtKB-UniRule"/>
</dbReference>
<evidence type="ECO:0000256" key="1">
    <source>
        <dbReference type="ARBA" id="ARBA00017473"/>
    </source>
</evidence>
<comment type="pathway">
    <text evidence="7">Isoprenoid biosynthesis; isopentenyl diphosphate biosynthesis via DXP pathway; isopentenyl diphosphate from 1-deoxy-D-xylulose 5-phosphate: step 3/6.</text>
</comment>
<keyword evidence="2 7" id="KW-0808">Transferase</keyword>
<evidence type="ECO:0000256" key="6">
    <source>
        <dbReference type="ARBA" id="ARBA00023229"/>
    </source>
</evidence>
<feature type="binding site" evidence="7">
    <location>
        <begin position="97"/>
        <end position="107"/>
    </location>
    <ligand>
        <name>ATP</name>
        <dbReference type="ChEBI" id="CHEBI:30616"/>
    </ligand>
</feature>
<comment type="similarity">
    <text evidence="7">Belongs to the GHMP kinase family. IspE subfamily.</text>
</comment>
<dbReference type="NCBIfam" id="TIGR00154">
    <property type="entry name" value="ispE"/>
    <property type="match status" value="1"/>
</dbReference>
<dbReference type="SUPFAM" id="SSF54211">
    <property type="entry name" value="Ribosomal protein S5 domain 2-like"/>
    <property type="match status" value="1"/>
</dbReference>
<feature type="domain" description="GHMP kinase N-terminal" evidence="8">
    <location>
        <begin position="68"/>
        <end position="146"/>
    </location>
</feature>
<proteinExistence type="inferred from homology"/>
<sequence>MSLTVFSPAKINLFLHITAKRDDGYHNIQSVFRALDFGDWLTFMPAAADAPLLTLTGADTLTANLHDNLISRATTALATRYPDAATPIAIHLDKKIPTGAGLGGGSSNCATTLITLNQLWQLNLSTDELLAIGRTLGADVPFFIFSHAQQADAHALGIGDELSALSLPAARYLLLFPQAHLATKTLFAHPELNKNHALLDNINARYLEYGERLEAGFYNAFEAIASKINTQVATALDYLQRLAAITNTHPRLTGTGSTVFLPIPAHIDLSELTAWQLSAPCPCVVADSLYPASENL</sequence>
<dbReference type="STRING" id="34061.B0189_07170"/>
<dbReference type="EMBL" id="FTNU01000004">
    <property type="protein sequence ID" value="SIR85421.1"/>
    <property type="molecule type" value="Genomic_DNA"/>
</dbReference>
<dbReference type="InterPro" id="IPR020568">
    <property type="entry name" value="Ribosomal_Su5_D2-typ_SF"/>
</dbReference>
<organism evidence="9 10">
    <name type="scientific">Moraxella cuniculi DSM 21768</name>
    <dbReference type="NCBI Taxonomy" id="1122245"/>
    <lineage>
        <taxon>Bacteria</taxon>
        <taxon>Pseudomonadati</taxon>
        <taxon>Pseudomonadota</taxon>
        <taxon>Gammaproteobacteria</taxon>
        <taxon>Moraxellales</taxon>
        <taxon>Moraxellaceae</taxon>
        <taxon>Moraxella</taxon>
    </lineage>
</organism>
<feature type="active site" evidence="7">
    <location>
        <position position="139"/>
    </location>
</feature>
<dbReference type="InterPro" id="IPR036554">
    <property type="entry name" value="GHMP_kinase_C_sf"/>
</dbReference>
<dbReference type="PIRSF" id="PIRSF010376">
    <property type="entry name" value="IspE"/>
    <property type="match status" value="1"/>
</dbReference>
<protein>
    <recommendedName>
        <fullName evidence="1 7">4-diphosphocytidyl-2-C-methyl-D-erythritol kinase</fullName>
        <shortName evidence="7">CMK</shortName>
        <ecNumber evidence="7">2.7.1.148</ecNumber>
    </recommendedName>
    <alternativeName>
        <fullName evidence="7">4-(cytidine-5'-diphospho)-2-C-methyl-D-erythritol kinase</fullName>
    </alternativeName>
</protein>
<accession>A0A1N7EBE4</accession>
<dbReference type="Proteomes" id="UP000187495">
    <property type="component" value="Unassembled WGS sequence"/>
</dbReference>
<evidence type="ECO:0000256" key="3">
    <source>
        <dbReference type="ARBA" id="ARBA00022741"/>
    </source>
</evidence>
<keyword evidence="10" id="KW-1185">Reference proteome</keyword>
<dbReference type="Pfam" id="PF00288">
    <property type="entry name" value="GHMP_kinases_N"/>
    <property type="match status" value="1"/>
</dbReference>
<dbReference type="HAMAP" id="MF_00061">
    <property type="entry name" value="IspE"/>
    <property type="match status" value="1"/>
</dbReference>
<gene>
    <name evidence="7" type="primary">ispE</name>
    <name evidence="9" type="ORF">SAMN02745664_10422</name>
</gene>
<comment type="catalytic activity">
    <reaction evidence="7">
        <text>4-CDP-2-C-methyl-D-erythritol + ATP = 4-CDP-2-C-methyl-D-erythritol 2-phosphate + ADP + H(+)</text>
        <dbReference type="Rhea" id="RHEA:18437"/>
        <dbReference type="ChEBI" id="CHEBI:15378"/>
        <dbReference type="ChEBI" id="CHEBI:30616"/>
        <dbReference type="ChEBI" id="CHEBI:57823"/>
        <dbReference type="ChEBI" id="CHEBI:57919"/>
        <dbReference type="ChEBI" id="CHEBI:456216"/>
        <dbReference type="EC" id="2.7.1.148"/>
    </reaction>
</comment>
<dbReference type="GO" id="GO:0005524">
    <property type="term" value="F:ATP binding"/>
    <property type="evidence" value="ECO:0007669"/>
    <property type="project" value="UniProtKB-UniRule"/>
</dbReference>
<evidence type="ECO:0000313" key="9">
    <source>
        <dbReference type="EMBL" id="SIR85421.1"/>
    </source>
</evidence>
<keyword evidence="6 7" id="KW-0414">Isoprene biosynthesis</keyword>
<dbReference type="EC" id="2.7.1.148" evidence="7"/>
<name>A0A1N7EBE4_9GAMM</name>
<feature type="active site" evidence="7">
    <location>
        <position position="10"/>
    </location>
</feature>
<dbReference type="Gene3D" id="3.30.230.10">
    <property type="match status" value="1"/>
</dbReference>
<keyword evidence="4 7" id="KW-0418">Kinase</keyword>
<comment type="function">
    <text evidence="7">Catalyzes the phosphorylation of the position 2 hydroxy group of 4-diphosphocytidyl-2C-methyl-D-erythritol.</text>
</comment>
<dbReference type="PANTHER" id="PTHR43527">
    <property type="entry name" value="4-DIPHOSPHOCYTIDYL-2-C-METHYL-D-ERYTHRITOL KINASE, CHLOROPLASTIC"/>
    <property type="match status" value="1"/>
</dbReference>
<evidence type="ECO:0000256" key="5">
    <source>
        <dbReference type="ARBA" id="ARBA00022840"/>
    </source>
</evidence>
<evidence type="ECO:0000313" key="10">
    <source>
        <dbReference type="Proteomes" id="UP000187495"/>
    </source>
</evidence>
<evidence type="ECO:0000259" key="8">
    <source>
        <dbReference type="Pfam" id="PF00288"/>
    </source>
</evidence>
<evidence type="ECO:0000256" key="7">
    <source>
        <dbReference type="HAMAP-Rule" id="MF_00061"/>
    </source>
</evidence>
<dbReference type="InterPro" id="IPR014721">
    <property type="entry name" value="Ribsml_uS5_D2-typ_fold_subgr"/>
</dbReference>
<reference evidence="10" key="1">
    <citation type="submission" date="2017-01" db="EMBL/GenBank/DDBJ databases">
        <authorList>
            <person name="Varghese N."/>
            <person name="Submissions S."/>
        </authorList>
    </citation>
    <scope>NUCLEOTIDE SEQUENCE [LARGE SCALE GENOMIC DNA]</scope>
    <source>
        <strain evidence="10">DSM 21768</strain>
    </source>
</reference>
<dbReference type="AlphaFoldDB" id="A0A1N7EBE4"/>
<evidence type="ECO:0000256" key="2">
    <source>
        <dbReference type="ARBA" id="ARBA00022679"/>
    </source>
</evidence>
<dbReference type="GO" id="GO:0016114">
    <property type="term" value="P:terpenoid biosynthetic process"/>
    <property type="evidence" value="ECO:0007669"/>
    <property type="project" value="UniProtKB-UniRule"/>
</dbReference>
<dbReference type="RefSeq" id="WP_076554885.1">
    <property type="nucleotide sequence ID" value="NZ_FTNU01000004.1"/>
</dbReference>
<dbReference type="InterPro" id="IPR004424">
    <property type="entry name" value="IspE"/>
</dbReference>
<dbReference type="InterPro" id="IPR006204">
    <property type="entry name" value="GHMP_kinase_N_dom"/>
</dbReference>
<evidence type="ECO:0000256" key="4">
    <source>
        <dbReference type="ARBA" id="ARBA00022777"/>
    </source>
</evidence>